<dbReference type="PANTHER" id="PTHR23198">
    <property type="entry name" value="NUCLEOPORIN"/>
    <property type="match status" value="1"/>
</dbReference>
<dbReference type="InParanoid" id="A0A251VCV0"/>
<dbReference type="STRING" id="4232.A0A251VCV0"/>
<name>A0A251VCV0_HELAN</name>
<sequence length="144" mass="16205">MECSRKPTTVYCGFGSSFGLAVYHAYSGNSFKALEHYLGCGFWQKAHSTFITSVAHSLFMSGKQSEILRLATSMEDHKSEIENWDLGAGIFITFYSLKSSLKEDDSMTELVSLQDKNDACRKFFSRLKGSLAFWEGRLPIDARC</sequence>
<accession>A0A251VCV0</accession>
<dbReference type="AlphaFoldDB" id="A0A251VCV0"/>
<dbReference type="GO" id="GO:0005643">
    <property type="term" value="C:nuclear pore"/>
    <property type="evidence" value="ECO:0007669"/>
    <property type="project" value="InterPro"/>
</dbReference>
<dbReference type="PANTHER" id="PTHR23198:SF26">
    <property type="entry name" value="NUCLEAR PORE COMPLEX PROTEIN NUP96"/>
    <property type="match status" value="1"/>
</dbReference>
<protein>
    <submittedName>
        <fullName evidence="1">Uncharacterized protein</fullName>
    </submittedName>
</protein>
<keyword evidence="2" id="KW-1185">Reference proteome</keyword>
<gene>
    <name evidence="1" type="ORF">HannXRQ_Chr02g0034921</name>
</gene>
<dbReference type="Proteomes" id="UP000215914">
    <property type="component" value="Chromosome 2"/>
</dbReference>
<dbReference type="InterPro" id="IPR037665">
    <property type="entry name" value="Nucleoporin_S59-like"/>
</dbReference>
<evidence type="ECO:0000313" key="1">
    <source>
        <dbReference type="EMBL" id="OTG33457.1"/>
    </source>
</evidence>
<organism evidence="1 2">
    <name type="scientific">Helianthus annuus</name>
    <name type="common">Common sunflower</name>
    <dbReference type="NCBI Taxonomy" id="4232"/>
    <lineage>
        <taxon>Eukaryota</taxon>
        <taxon>Viridiplantae</taxon>
        <taxon>Streptophyta</taxon>
        <taxon>Embryophyta</taxon>
        <taxon>Tracheophyta</taxon>
        <taxon>Spermatophyta</taxon>
        <taxon>Magnoliopsida</taxon>
        <taxon>eudicotyledons</taxon>
        <taxon>Gunneridae</taxon>
        <taxon>Pentapetalae</taxon>
        <taxon>asterids</taxon>
        <taxon>campanulids</taxon>
        <taxon>Asterales</taxon>
        <taxon>Asteraceae</taxon>
        <taxon>Asteroideae</taxon>
        <taxon>Heliantheae alliance</taxon>
        <taxon>Heliantheae</taxon>
        <taxon>Helianthus</taxon>
    </lineage>
</organism>
<dbReference type="EMBL" id="CM007891">
    <property type="protein sequence ID" value="OTG33457.1"/>
    <property type="molecule type" value="Genomic_DNA"/>
</dbReference>
<dbReference type="OMA" id="IANSMED"/>
<evidence type="ECO:0000313" key="2">
    <source>
        <dbReference type="Proteomes" id="UP000215914"/>
    </source>
</evidence>
<reference evidence="2" key="1">
    <citation type="journal article" date="2017" name="Nature">
        <title>The sunflower genome provides insights into oil metabolism, flowering and Asterid evolution.</title>
        <authorList>
            <person name="Badouin H."/>
            <person name="Gouzy J."/>
            <person name="Grassa C.J."/>
            <person name="Murat F."/>
            <person name="Staton S.E."/>
            <person name="Cottret L."/>
            <person name="Lelandais-Briere C."/>
            <person name="Owens G.L."/>
            <person name="Carrere S."/>
            <person name="Mayjonade B."/>
            <person name="Legrand L."/>
            <person name="Gill N."/>
            <person name="Kane N.C."/>
            <person name="Bowers J.E."/>
            <person name="Hubner S."/>
            <person name="Bellec A."/>
            <person name="Berard A."/>
            <person name="Berges H."/>
            <person name="Blanchet N."/>
            <person name="Boniface M.C."/>
            <person name="Brunel D."/>
            <person name="Catrice O."/>
            <person name="Chaidir N."/>
            <person name="Claudel C."/>
            <person name="Donnadieu C."/>
            <person name="Faraut T."/>
            <person name="Fievet G."/>
            <person name="Helmstetter N."/>
            <person name="King M."/>
            <person name="Knapp S.J."/>
            <person name="Lai Z."/>
            <person name="Le Paslier M.C."/>
            <person name="Lippi Y."/>
            <person name="Lorenzon L."/>
            <person name="Mandel J.R."/>
            <person name="Marage G."/>
            <person name="Marchand G."/>
            <person name="Marquand E."/>
            <person name="Bret-Mestries E."/>
            <person name="Morien E."/>
            <person name="Nambeesan S."/>
            <person name="Nguyen T."/>
            <person name="Pegot-Espagnet P."/>
            <person name="Pouilly N."/>
            <person name="Raftis F."/>
            <person name="Sallet E."/>
            <person name="Schiex T."/>
            <person name="Thomas J."/>
            <person name="Vandecasteele C."/>
            <person name="Vares D."/>
            <person name="Vear F."/>
            <person name="Vautrin S."/>
            <person name="Crespi M."/>
            <person name="Mangin B."/>
            <person name="Burke J.M."/>
            <person name="Salse J."/>
            <person name="Munos S."/>
            <person name="Vincourt P."/>
            <person name="Rieseberg L.H."/>
            <person name="Langlade N.B."/>
        </authorList>
    </citation>
    <scope>NUCLEOTIDE SEQUENCE [LARGE SCALE GENOMIC DNA]</scope>
    <source>
        <strain evidence="2">cv. SF193</strain>
    </source>
</reference>
<proteinExistence type="predicted"/>